<dbReference type="CDD" id="cd11711">
    <property type="entry name" value="GINS_A_Sld5"/>
    <property type="match status" value="1"/>
</dbReference>
<comment type="subcellular location">
    <subcellularLocation>
        <location evidence="1">Nucleus</location>
    </subcellularLocation>
</comment>
<dbReference type="InterPro" id="IPR036224">
    <property type="entry name" value="GINS_bundle-like_dom_sf"/>
</dbReference>
<dbReference type="PANTHER" id="PTHR21206:SF0">
    <property type="entry name" value="DNA REPLICATION COMPLEX GINS PROTEIN SLD5"/>
    <property type="match status" value="1"/>
</dbReference>
<keyword evidence="5" id="KW-1185">Reference proteome</keyword>
<dbReference type="OrthoDB" id="338231at2759"/>
<evidence type="ECO:0000313" key="6">
    <source>
        <dbReference type="WBParaSite" id="TCLT_0000881701-mRNA-1"/>
    </source>
</evidence>
<keyword evidence="1" id="KW-0539">Nucleus</keyword>
<sequence>MDECFMTRDGDQHDNSTSITERMTSPPDTLLTDTDMMVEKENVKSFSDDGNTDDETGQSITPAQLVTIITNAWQNEICAPRLLPHMENIVDLMIDQLESMEGNFNRCSDHTSLKVILHKMEVQRLAYMTNEYIRTRLKKIENDVEELQNEDIEREKINAQRLLSTTERVFAERFEIMKRNLMDTCFLERIPPALRRLPTTKIDMSKERVIVEVTSNTHEKSVIPEMTDILSERSVDLPPGSIHFIPYPSIANLLEANKVRLL</sequence>
<evidence type="ECO:0000256" key="2">
    <source>
        <dbReference type="SAM" id="Coils"/>
    </source>
</evidence>
<feature type="region of interest" description="Disordered" evidence="3">
    <location>
        <begin position="1"/>
        <end position="31"/>
    </location>
</feature>
<dbReference type="Gene3D" id="1.20.58.1030">
    <property type="match status" value="1"/>
</dbReference>
<dbReference type="InterPro" id="IPR038749">
    <property type="entry name" value="Sld5_GINS_A"/>
</dbReference>
<gene>
    <name evidence="4" type="ORF">TCLT_LOCUS8806</name>
</gene>
<dbReference type="PANTHER" id="PTHR21206">
    <property type="entry name" value="SLD5 PROTEIN"/>
    <property type="match status" value="1"/>
</dbReference>
<dbReference type="GO" id="GO:0000727">
    <property type="term" value="P:double-strand break repair via break-induced replication"/>
    <property type="evidence" value="ECO:0007669"/>
    <property type="project" value="TreeGrafter"/>
</dbReference>
<dbReference type="Proteomes" id="UP000276776">
    <property type="component" value="Unassembled WGS sequence"/>
</dbReference>
<dbReference type="InterPro" id="IPR031633">
    <property type="entry name" value="SLD5_C"/>
</dbReference>
<accession>A0A0N5D6Z2</accession>
<dbReference type="EMBL" id="UYYF01004685">
    <property type="protein sequence ID" value="VDN06389.1"/>
    <property type="molecule type" value="Genomic_DNA"/>
</dbReference>
<dbReference type="OMA" id="VIPEMTD"/>
<evidence type="ECO:0000256" key="1">
    <source>
        <dbReference type="PIRNR" id="PIRNR007764"/>
    </source>
</evidence>
<dbReference type="SUPFAM" id="SSF160059">
    <property type="entry name" value="PriA/YqbF domain"/>
    <property type="match status" value="1"/>
</dbReference>
<feature type="compositionally biased region" description="Basic and acidic residues" evidence="3">
    <location>
        <begin position="1"/>
        <end position="14"/>
    </location>
</feature>
<feature type="coiled-coil region" evidence="2">
    <location>
        <begin position="130"/>
        <end position="169"/>
    </location>
</feature>
<name>A0A0N5D6Z2_THECL</name>
<keyword evidence="2" id="KW-0175">Coiled coil</keyword>
<dbReference type="GO" id="GO:0006261">
    <property type="term" value="P:DNA-templated DNA replication"/>
    <property type="evidence" value="ECO:0007669"/>
    <property type="project" value="InterPro"/>
</dbReference>
<dbReference type="Gene3D" id="3.40.5.60">
    <property type="match status" value="1"/>
</dbReference>
<comment type="similarity">
    <text evidence="1">Belongs to the GINS4/SLD5 family.</text>
</comment>
<evidence type="ECO:0000256" key="3">
    <source>
        <dbReference type="SAM" id="MobiDB-lite"/>
    </source>
</evidence>
<dbReference type="CDD" id="cd21692">
    <property type="entry name" value="GINS_B_Sld5"/>
    <property type="match status" value="1"/>
</dbReference>
<keyword evidence="1" id="KW-0235">DNA replication</keyword>
<comment type="function">
    <text evidence="1">The GINS complex plays an essential role in the initiation of DNA replication.</text>
</comment>
<reference evidence="6" key="1">
    <citation type="submission" date="2017-02" db="UniProtKB">
        <authorList>
            <consortium name="WormBaseParasite"/>
        </authorList>
    </citation>
    <scope>IDENTIFICATION</scope>
</reference>
<dbReference type="AlphaFoldDB" id="A0A0N5D6Z2"/>
<organism evidence="6">
    <name type="scientific">Thelazia callipaeda</name>
    <name type="common">Oriental eyeworm</name>
    <name type="synonym">Parasitic nematode</name>
    <dbReference type="NCBI Taxonomy" id="103827"/>
    <lineage>
        <taxon>Eukaryota</taxon>
        <taxon>Metazoa</taxon>
        <taxon>Ecdysozoa</taxon>
        <taxon>Nematoda</taxon>
        <taxon>Chromadorea</taxon>
        <taxon>Rhabditida</taxon>
        <taxon>Spirurina</taxon>
        <taxon>Spiruromorpha</taxon>
        <taxon>Thelazioidea</taxon>
        <taxon>Thelaziidae</taxon>
        <taxon>Thelazia</taxon>
    </lineage>
</organism>
<protein>
    <recommendedName>
        <fullName evidence="1">DNA replication complex GINS protein SLD5</fullName>
    </recommendedName>
</protein>
<dbReference type="InterPro" id="IPR008591">
    <property type="entry name" value="GINS_Sld5"/>
</dbReference>
<dbReference type="GO" id="GO:0000811">
    <property type="term" value="C:GINS complex"/>
    <property type="evidence" value="ECO:0007669"/>
    <property type="project" value="UniProtKB-UniRule"/>
</dbReference>
<evidence type="ECO:0000313" key="4">
    <source>
        <dbReference type="EMBL" id="VDN06389.1"/>
    </source>
</evidence>
<evidence type="ECO:0000313" key="5">
    <source>
        <dbReference type="Proteomes" id="UP000276776"/>
    </source>
</evidence>
<dbReference type="WBParaSite" id="TCLT_0000881701-mRNA-1">
    <property type="protein sequence ID" value="TCLT_0000881701-mRNA-1"/>
    <property type="gene ID" value="TCLT_0000881701"/>
</dbReference>
<dbReference type="PIRSF" id="PIRSF007764">
    <property type="entry name" value="Sld5"/>
    <property type="match status" value="1"/>
</dbReference>
<dbReference type="STRING" id="103827.A0A0N5D6Z2"/>
<proteinExistence type="inferred from homology"/>
<reference evidence="4 5" key="2">
    <citation type="submission" date="2018-11" db="EMBL/GenBank/DDBJ databases">
        <authorList>
            <consortium name="Pathogen Informatics"/>
        </authorList>
    </citation>
    <scope>NUCLEOTIDE SEQUENCE [LARGE SCALE GENOMIC DNA]</scope>
</reference>
<dbReference type="SUPFAM" id="SSF158573">
    <property type="entry name" value="GINS helical bundle-like"/>
    <property type="match status" value="1"/>
</dbReference>